<dbReference type="PANTHER" id="PTHR13710">
    <property type="entry name" value="DNA HELICASE RECQ FAMILY MEMBER"/>
    <property type="match status" value="1"/>
</dbReference>
<feature type="domain" description="Helicase C-terminal" evidence="5">
    <location>
        <begin position="1"/>
        <end position="31"/>
    </location>
</feature>
<accession>A0AAD7I4L6</accession>
<dbReference type="GO" id="GO:0009378">
    <property type="term" value="F:four-way junction helicase activity"/>
    <property type="evidence" value="ECO:0007669"/>
    <property type="project" value="TreeGrafter"/>
</dbReference>
<dbReference type="InterPro" id="IPR027417">
    <property type="entry name" value="P-loop_NTPase"/>
</dbReference>
<dbReference type="EMBL" id="JARJLG010000158">
    <property type="protein sequence ID" value="KAJ7734959.1"/>
    <property type="molecule type" value="Genomic_DNA"/>
</dbReference>
<dbReference type="Proteomes" id="UP001215280">
    <property type="component" value="Unassembled WGS sequence"/>
</dbReference>
<proteinExistence type="inferred from homology"/>
<comment type="catalytic activity">
    <reaction evidence="2">
        <text>Couples ATP hydrolysis with the unwinding of duplex DNA by translocating in the 3'-5' direction.</text>
        <dbReference type="EC" id="5.6.2.4"/>
    </reaction>
</comment>
<dbReference type="GO" id="GO:0043138">
    <property type="term" value="F:3'-5' DNA helicase activity"/>
    <property type="evidence" value="ECO:0007669"/>
    <property type="project" value="UniProtKB-EC"/>
</dbReference>
<evidence type="ECO:0000256" key="2">
    <source>
        <dbReference type="ARBA" id="ARBA00034617"/>
    </source>
</evidence>
<evidence type="ECO:0000313" key="6">
    <source>
        <dbReference type="EMBL" id="KAJ7734959.1"/>
    </source>
</evidence>
<dbReference type="Pfam" id="PF00271">
    <property type="entry name" value="Helicase_C"/>
    <property type="match status" value="1"/>
</dbReference>
<evidence type="ECO:0000259" key="5">
    <source>
        <dbReference type="Pfam" id="PF00271"/>
    </source>
</evidence>
<dbReference type="PANTHER" id="PTHR13710:SF154">
    <property type="entry name" value="RECQ HELICASE, PUTATIVE (AFU_ORTHOLOGUE AFUA_6G14720)-RELATED"/>
    <property type="match status" value="1"/>
</dbReference>
<feature type="compositionally biased region" description="Low complexity" evidence="4">
    <location>
        <begin position="56"/>
        <end position="80"/>
    </location>
</feature>
<feature type="region of interest" description="Disordered" evidence="4">
    <location>
        <begin position="41"/>
        <end position="92"/>
    </location>
</feature>
<evidence type="ECO:0000256" key="4">
    <source>
        <dbReference type="SAM" id="MobiDB-lite"/>
    </source>
</evidence>
<dbReference type="Gene3D" id="3.40.50.300">
    <property type="entry name" value="P-loop containing nucleotide triphosphate hydrolases"/>
    <property type="match status" value="1"/>
</dbReference>
<evidence type="ECO:0000256" key="3">
    <source>
        <dbReference type="ARBA" id="ARBA00034808"/>
    </source>
</evidence>
<dbReference type="GO" id="GO:0005737">
    <property type="term" value="C:cytoplasm"/>
    <property type="evidence" value="ECO:0007669"/>
    <property type="project" value="TreeGrafter"/>
</dbReference>
<evidence type="ECO:0000313" key="7">
    <source>
        <dbReference type="Proteomes" id="UP001215280"/>
    </source>
</evidence>
<gene>
    <name evidence="6" type="ORF">DFH07DRAFT_754207</name>
</gene>
<sequence>GADIPDIELIIQFGMPSSLSVWVQRAGRAGRSPELHARAILLAKAKPAPEPDSSDSDSSSNSDGDEPAANNVAATSTAAVDPEDDGKEWGKQVDPALREYICSIDCRRDATDRYFDNPPHCRMSRLIRSLLVLMSNSAPTGECCNNCTVIEQQKQRPSQPQTPEPPDESTPSSAQSTPSKKRNANGKRTMLRGNGPKTRRKEHLSNARSALQRWRINTYLSSYSYSSFTPEVLLPDQFLTSLASHRVQTVPDLCALVPAWAFTDEHAAAVLRVLSRIDEAERAKQERAKQARKAVRSQATLATRAERARQAAENVLPPK</sequence>
<comment type="similarity">
    <text evidence="1">Belongs to the helicase family. RecQ subfamily.</text>
</comment>
<name>A0AAD7I4L6_9AGAR</name>
<feature type="region of interest" description="Disordered" evidence="4">
    <location>
        <begin position="154"/>
        <end position="206"/>
    </location>
</feature>
<protein>
    <recommendedName>
        <fullName evidence="3">DNA 3'-5' helicase</fullName>
        <ecNumber evidence="3">5.6.2.4</ecNumber>
    </recommendedName>
</protein>
<evidence type="ECO:0000256" key="1">
    <source>
        <dbReference type="ARBA" id="ARBA00005446"/>
    </source>
</evidence>
<feature type="non-terminal residue" evidence="6">
    <location>
        <position position="319"/>
    </location>
</feature>
<reference evidence="6" key="1">
    <citation type="submission" date="2023-03" db="EMBL/GenBank/DDBJ databases">
        <title>Massive genome expansion in bonnet fungi (Mycena s.s.) driven by repeated elements and novel gene families across ecological guilds.</title>
        <authorList>
            <consortium name="Lawrence Berkeley National Laboratory"/>
            <person name="Harder C.B."/>
            <person name="Miyauchi S."/>
            <person name="Viragh M."/>
            <person name="Kuo A."/>
            <person name="Thoen E."/>
            <person name="Andreopoulos B."/>
            <person name="Lu D."/>
            <person name="Skrede I."/>
            <person name="Drula E."/>
            <person name="Henrissat B."/>
            <person name="Morin E."/>
            <person name="Kohler A."/>
            <person name="Barry K."/>
            <person name="LaButti K."/>
            <person name="Morin E."/>
            <person name="Salamov A."/>
            <person name="Lipzen A."/>
            <person name="Mereny Z."/>
            <person name="Hegedus B."/>
            <person name="Baldrian P."/>
            <person name="Stursova M."/>
            <person name="Weitz H."/>
            <person name="Taylor A."/>
            <person name="Grigoriev I.V."/>
            <person name="Nagy L.G."/>
            <person name="Martin F."/>
            <person name="Kauserud H."/>
        </authorList>
    </citation>
    <scope>NUCLEOTIDE SEQUENCE</scope>
    <source>
        <strain evidence="6">CBHHK188m</strain>
    </source>
</reference>
<comment type="caution">
    <text evidence="6">The sequence shown here is derived from an EMBL/GenBank/DDBJ whole genome shotgun (WGS) entry which is preliminary data.</text>
</comment>
<organism evidence="6 7">
    <name type="scientific">Mycena maculata</name>
    <dbReference type="NCBI Taxonomy" id="230809"/>
    <lineage>
        <taxon>Eukaryota</taxon>
        <taxon>Fungi</taxon>
        <taxon>Dikarya</taxon>
        <taxon>Basidiomycota</taxon>
        <taxon>Agaricomycotina</taxon>
        <taxon>Agaricomycetes</taxon>
        <taxon>Agaricomycetidae</taxon>
        <taxon>Agaricales</taxon>
        <taxon>Marasmiineae</taxon>
        <taxon>Mycenaceae</taxon>
        <taxon>Mycena</taxon>
    </lineage>
</organism>
<dbReference type="InterPro" id="IPR001650">
    <property type="entry name" value="Helicase_C-like"/>
</dbReference>
<dbReference type="EC" id="5.6.2.4" evidence="3"/>
<dbReference type="AlphaFoldDB" id="A0AAD7I4L6"/>
<dbReference type="GO" id="GO:0000724">
    <property type="term" value="P:double-strand break repair via homologous recombination"/>
    <property type="evidence" value="ECO:0007669"/>
    <property type="project" value="TreeGrafter"/>
</dbReference>
<dbReference type="SUPFAM" id="SSF52540">
    <property type="entry name" value="P-loop containing nucleoside triphosphate hydrolases"/>
    <property type="match status" value="1"/>
</dbReference>
<keyword evidence="7" id="KW-1185">Reference proteome</keyword>
<dbReference type="GO" id="GO:0005694">
    <property type="term" value="C:chromosome"/>
    <property type="evidence" value="ECO:0007669"/>
    <property type="project" value="TreeGrafter"/>
</dbReference>
<feature type="region of interest" description="Disordered" evidence="4">
    <location>
        <begin position="285"/>
        <end position="319"/>
    </location>
</feature>